<dbReference type="Proteomes" id="UP000764110">
    <property type="component" value="Unassembled WGS sequence"/>
</dbReference>
<keyword evidence="3" id="KW-1185">Reference proteome</keyword>
<proteinExistence type="predicted"/>
<evidence type="ECO:0000256" key="1">
    <source>
        <dbReference type="SAM" id="MobiDB-lite"/>
    </source>
</evidence>
<sequence>MTRQDPSSGLPSRVSRSVVTGLPRAQTFKRQQSELRRELEPVLEPVQPTRTVSMDRSLLRWPPTPEEMPHDRHESGYLGNRGKRGTCKRQLWLGGSCAVRRGLGCRCAESFWNARVRHADRNIAAAKSTRAGRNVPTTGTSVLRELGSSKCPTCAAVFNLDIWDWNGDGNLAFFLLLLRWEMTGAWSGREMVGA</sequence>
<feature type="region of interest" description="Disordered" evidence="1">
    <location>
        <begin position="1"/>
        <end position="36"/>
    </location>
</feature>
<dbReference type="EMBL" id="JACEFI010000001">
    <property type="protein sequence ID" value="KAH0601142.1"/>
    <property type="molecule type" value="Genomic_DNA"/>
</dbReference>
<evidence type="ECO:0000313" key="3">
    <source>
        <dbReference type="Proteomes" id="UP000764110"/>
    </source>
</evidence>
<accession>A0A9P8SBH3</accession>
<gene>
    <name evidence="2" type="ORF">MHUMG1_00014</name>
</gene>
<protein>
    <submittedName>
        <fullName evidence="2">Uncharacterized protein</fullName>
    </submittedName>
</protein>
<comment type="caution">
    <text evidence="2">The sequence shown here is derived from an EMBL/GenBank/DDBJ whole genome shotgun (WGS) entry which is preliminary data.</text>
</comment>
<dbReference type="AlphaFoldDB" id="A0A9P8SBH3"/>
<name>A0A9P8SBH3_9HYPO</name>
<reference evidence="2 3" key="1">
    <citation type="submission" date="2020-07" db="EMBL/GenBank/DDBJ databases">
        <title>Metarhizium humberi genome.</title>
        <authorList>
            <person name="Lysoe E."/>
        </authorList>
    </citation>
    <scope>NUCLEOTIDE SEQUENCE [LARGE SCALE GENOMIC DNA]</scope>
    <source>
        <strain evidence="2 3">ESALQ1638</strain>
    </source>
</reference>
<feature type="compositionally biased region" description="Polar residues" evidence="1">
    <location>
        <begin position="1"/>
        <end position="18"/>
    </location>
</feature>
<evidence type="ECO:0000313" key="2">
    <source>
        <dbReference type="EMBL" id="KAH0601142.1"/>
    </source>
</evidence>
<organism evidence="2 3">
    <name type="scientific">Metarhizium humberi</name>
    <dbReference type="NCBI Taxonomy" id="2596975"/>
    <lineage>
        <taxon>Eukaryota</taxon>
        <taxon>Fungi</taxon>
        <taxon>Dikarya</taxon>
        <taxon>Ascomycota</taxon>
        <taxon>Pezizomycotina</taxon>
        <taxon>Sordariomycetes</taxon>
        <taxon>Hypocreomycetidae</taxon>
        <taxon>Hypocreales</taxon>
        <taxon>Clavicipitaceae</taxon>
        <taxon>Metarhizium</taxon>
    </lineage>
</organism>